<evidence type="ECO:0000313" key="3">
    <source>
        <dbReference type="Proteomes" id="UP000604825"/>
    </source>
</evidence>
<feature type="region of interest" description="Disordered" evidence="1">
    <location>
        <begin position="104"/>
        <end position="134"/>
    </location>
</feature>
<sequence length="239" mass="26599">MDACLLGALEEAPTFEVWMTLPKWAAQVLKHIAPEISYRSLVALAITWVNGTPVSSFDRQDADQLLFFCSNQCRDQAIQNVSYAHVSSWSASLTKDRTTGSIDSKQMSFGAKGVGGDNEMSPSLKPRLKPATMRPLPHSRKQQMHPFMGFPQSIIHDASQVKPSLPAPHVKDNAVPVIAVTQRKSSSRSPSSWSCVQPSIPLNPLPMKKHGCNQLPIHIRYEEDFLKDVMQFLLHRGQI</sequence>
<proteinExistence type="predicted"/>
<reference evidence="2" key="1">
    <citation type="submission" date="2020-10" db="EMBL/GenBank/DDBJ databases">
        <authorList>
            <person name="Han B."/>
            <person name="Lu T."/>
            <person name="Zhao Q."/>
            <person name="Huang X."/>
            <person name="Zhao Y."/>
        </authorList>
    </citation>
    <scope>NUCLEOTIDE SEQUENCE</scope>
</reference>
<dbReference type="EMBL" id="CAJGYO010000001">
    <property type="protein sequence ID" value="CAD6205811.1"/>
    <property type="molecule type" value="Genomic_DNA"/>
</dbReference>
<accession>A0A811MJT6</accession>
<gene>
    <name evidence="2" type="ORF">NCGR_LOCUS3579</name>
</gene>
<protein>
    <submittedName>
        <fullName evidence="2">Uncharacterized protein</fullName>
    </submittedName>
</protein>
<evidence type="ECO:0000256" key="1">
    <source>
        <dbReference type="SAM" id="MobiDB-lite"/>
    </source>
</evidence>
<dbReference type="PANTHER" id="PTHR46694">
    <property type="entry name" value="AT-RICH INTERACTIVE DOMAIN-CONTAINING PROTEIN 4"/>
    <property type="match status" value="1"/>
</dbReference>
<dbReference type="InterPro" id="IPR042293">
    <property type="entry name" value="ARID4"/>
</dbReference>
<organism evidence="2 3">
    <name type="scientific">Miscanthus lutarioriparius</name>
    <dbReference type="NCBI Taxonomy" id="422564"/>
    <lineage>
        <taxon>Eukaryota</taxon>
        <taxon>Viridiplantae</taxon>
        <taxon>Streptophyta</taxon>
        <taxon>Embryophyta</taxon>
        <taxon>Tracheophyta</taxon>
        <taxon>Spermatophyta</taxon>
        <taxon>Magnoliopsida</taxon>
        <taxon>Liliopsida</taxon>
        <taxon>Poales</taxon>
        <taxon>Poaceae</taxon>
        <taxon>PACMAD clade</taxon>
        <taxon>Panicoideae</taxon>
        <taxon>Andropogonodae</taxon>
        <taxon>Andropogoneae</taxon>
        <taxon>Saccharinae</taxon>
        <taxon>Miscanthus</taxon>
    </lineage>
</organism>
<name>A0A811MJT6_9POAL</name>
<comment type="caution">
    <text evidence="2">The sequence shown here is derived from an EMBL/GenBank/DDBJ whole genome shotgun (WGS) entry which is preliminary data.</text>
</comment>
<dbReference type="OrthoDB" id="10492237at2759"/>
<evidence type="ECO:0000313" key="2">
    <source>
        <dbReference type="EMBL" id="CAD6205811.1"/>
    </source>
</evidence>
<keyword evidence="3" id="KW-1185">Reference proteome</keyword>
<dbReference type="Proteomes" id="UP000604825">
    <property type="component" value="Unassembled WGS sequence"/>
</dbReference>
<dbReference type="AlphaFoldDB" id="A0A811MJT6"/>
<dbReference type="PANTHER" id="PTHR46694:SF1">
    <property type="entry name" value="AT-RICH INTERACTIVE DOMAIN-CONTAINING PROTEIN 4"/>
    <property type="match status" value="1"/>
</dbReference>